<dbReference type="Gene3D" id="3.40.1350.10">
    <property type="match status" value="1"/>
</dbReference>
<feature type="domain" description="Endonuclease NucS C-terminal" evidence="1">
    <location>
        <begin position="31"/>
        <end position="91"/>
    </location>
</feature>
<dbReference type="InterPro" id="IPR011856">
    <property type="entry name" value="tRNA_endonuc-like_dom_sf"/>
</dbReference>
<evidence type="ECO:0000259" key="1">
    <source>
        <dbReference type="Pfam" id="PF01939"/>
    </source>
</evidence>
<evidence type="ECO:0000313" key="3">
    <source>
        <dbReference type="Proteomes" id="UP001201629"/>
    </source>
</evidence>
<gene>
    <name evidence="2" type="ORF">NIE79_004706</name>
</gene>
<reference evidence="2 3" key="1">
    <citation type="submission" date="2022-01" db="EMBL/GenBank/DDBJ databases">
        <authorList>
            <person name="Riesco R."/>
            <person name="Trujillo M.E."/>
        </authorList>
    </citation>
    <scope>NUCLEOTIDE SEQUENCE [LARGE SCALE GENOMIC DNA]</scope>
    <source>
        <strain evidence="2 3">NIE79</strain>
    </source>
</reference>
<comment type="caution">
    <text evidence="2">The sequence shown here is derived from an EMBL/GenBank/DDBJ whole genome shotgun (WGS) entry which is preliminary data.</text>
</comment>
<keyword evidence="3" id="KW-1185">Reference proteome</keyword>
<keyword evidence="2" id="KW-0255">Endonuclease</keyword>
<accession>A0ABS9N866</accession>
<keyword evidence="2" id="KW-0378">Hydrolase</keyword>
<dbReference type="EMBL" id="JAKKFD010000044">
    <property type="protein sequence ID" value="MCG5446141.1"/>
    <property type="molecule type" value="Genomic_DNA"/>
</dbReference>
<name>A0ABS9N866_9ACTN</name>
<dbReference type="Proteomes" id="UP001201629">
    <property type="component" value="Unassembled WGS sequence"/>
</dbReference>
<dbReference type="RefSeq" id="WP_238681071.1">
    <property type="nucleotide sequence ID" value="NZ_JAKKFD010000044.1"/>
</dbReference>
<organism evidence="2 3">
    <name type="scientific">Micromonospora trifolii</name>
    <dbReference type="NCBI Taxonomy" id="2911208"/>
    <lineage>
        <taxon>Bacteria</taxon>
        <taxon>Bacillati</taxon>
        <taxon>Actinomycetota</taxon>
        <taxon>Actinomycetes</taxon>
        <taxon>Micromonosporales</taxon>
        <taxon>Micromonosporaceae</taxon>
        <taxon>Micromonospora</taxon>
    </lineage>
</organism>
<keyword evidence="2" id="KW-0540">Nuclease</keyword>
<protein>
    <submittedName>
        <fullName evidence="2">Endonuclease NucS</fullName>
    </submittedName>
</protein>
<evidence type="ECO:0000313" key="2">
    <source>
        <dbReference type="EMBL" id="MCG5446141.1"/>
    </source>
</evidence>
<dbReference type="GO" id="GO:0004519">
    <property type="term" value="F:endonuclease activity"/>
    <property type="evidence" value="ECO:0007669"/>
    <property type="project" value="UniProtKB-KW"/>
</dbReference>
<dbReference type="Pfam" id="PF01939">
    <property type="entry name" value="NucS_C"/>
    <property type="match status" value="1"/>
</dbReference>
<proteinExistence type="predicted"/>
<sequence length="338" mass="37131">MTEELLFTVDGTTAVPAQPITLAEAGLLERKHLQQWVIDHPQLIGDGIKVVTFEYGRWVSTTGSTADRLDVLGLDRAGRLVVIELKRDRAPDTVTMQAINYAAMASRFTLDLLAEVHAAHLGSAVTSQQALSDLMGWAEGLSDETLGLPRIVLMASDFGPAVTNTALYLYEAGIDIRLVRYQLYRTASGEKVLSVAQLIPVPDAEEFMVRPRSSSGTQAASRASGARKAAAVQRLVAHHAIADGTPLTIVVPDLVDQDRDAIRGWLDEDPNRARVRWCNDVNSPVEWSADGQAYRLIELIRRIIDAATGQPPRAQLWAQNWYRNDEGQTLHQLAEPLP</sequence>
<dbReference type="InterPro" id="IPR048301">
    <property type="entry name" value="NucS_C"/>
</dbReference>